<sequence length="367" mass="41042">MDRETAYRLIRATGEEALALFQAAATLRTRMKGRRITYSRKVFIPLTNLCRDKCAYCTFARAPNDPRAHTMTLDEVLAVARQGAAHGCKEALFSLGDKPEERHARAREDLARLGYASTFEYLRAMAELVLEETGLLPHINAGILTREQMAALRPISASMGIMLESVSERLLERGQAHYGCPDKVPAVRLQMLREAGELRIPFTTGILIGIGETPEERVDALFAIADIHATYGHIQEVIIQNFRAKPDIRFANHPEPSAFDMMRTIAVARLILGGEMNIQAPPNLTPDAYGMYLLAGINDWGGVSPVTRDHINPEAPWPKLTELAQVTSAFGFSLHERLAIYPEFAARHEFVDPRMRAHIERYQHAMA</sequence>
<dbReference type="GO" id="GO:0051539">
    <property type="term" value="F:4 iron, 4 sulfur cluster binding"/>
    <property type="evidence" value="ECO:0007669"/>
    <property type="project" value="UniProtKB-KW"/>
</dbReference>
<dbReference type="SUPFAM" id="SSF102114">
    <property type="entry name" value="Radical SAM enzymes"/>
    <property type="match status" value="1"/>
</dbReference>
<dbReference type="SFLD" id="SFLDS00029">
    <property type="entry name" value="Radical_SAM"/>
    <property type="match status" value="1"/>
</dbReference>
<proteinExistence type="inferred from homology"/>
<evidence type="ECO:0000256" key="1">
    <source>
        <dbReference type="ARBA" id="ARBA00001966"/>
    </source>
</evidence>
<evidence type="ECO:0000256" key="2">
    <source>
        <dbReference type="ARBA" id="ARBA00004712"/>
    </source>
</evidence>
<reference evidence="12 13" key="1">
    <citation type="submission" date="2015-07" db="EMBL/GenBank/DDBJ databases">
        <title>Whole genome sequence of Ardenticatena maritima DSM 23922.</title>
        <authorList>
            <person name="Hemp J."/>
            <person name="Ward L.M."/>
            <person name="Pace L.A."/>
            <person name="Fischer W.W."/>
        </authorList>
    </citation>
    <scope>NUCLEOTIDE SEQUENCE [LARGE SCALE GENOMIC DNA]</scope>
    <source>
        <strain evidence="12 13">110S</strain>
    </source>
</reference>
<dbReference type="InterPro" id="IPR034405">
    <property type="entry name" value="F420"/>
</dbReference>
<dbReference type="GO" id="GO:0044689">
    <property type="term" value="F:7,8-didemethyl-8-hydroxy-5-deazariboflavin synthase activity"/>
    <property type="evidence" value="ECO:0007669"/>
    <property type="project" value="UniProtKB-EC"/>
</dbReference>
<dbReference type="PROSITE" id="PS51918">
    <property type="entry name" value="RADICAL_SAM"/>
    <property type="match status" value="1"/>
</dbReference>
<dbReference type="AlphaFoldDB" id="A0A0P6YJB9"/>
<dbReference type="SFLD" id="SFLDG01064">
    <property type="entry name" value="F420__menaquinone_cofactor_bio"/>
    <property type="match status" value="1"/>
</dbReference>
<organism evidence="12 13">
    <name type="scientific">Ardenticatena maritima</name>
    <dbReference type="NCBI Taxonomy" id="872965"/>
    <lineage>
        <taxon>Bacteria</taxon>
        <taxon>Bacillati</taxon>
        <taxon>Chloroflexota</taxon>
        <taxon>Ardenticatenia</taxon>
        <taxon>Ardenticatenales</taxon>
        <taxon>Ardenticatenaceae</taxon>
        <taxon>Ardenticatena</taxon>
    </lineage>
</organism>
<dbReference type="SMART" id="SM00729">
    <property type="entry name" value="Elp3"/>
    <property type="match status" value="1"/>
</dbReference>
<gene>
    <name evidence="12" type="ORF">SE16_02405</name>
</gene>
<protein>
    <recommendedName>
        <fullName evidence="3">7,8-didemethyl-8-hydroxy-5-deazariboflavin synthase</fullName>
        <ecNumber evidence="3">4.3.1.32</ecNumber>
    </recommendedName>
</protein>
<dbReference type="InterPro" id="IPR019939">
    <property type="entry name" value="CofG_family"/>
</dbReference>
<evidence type="ECO:0000256" key="9">
    <source>
        <dbReference type="ARBA" id="ARBA00023239"/>
    </source>
</evidence>
<feature type="domain" description="Radical SAM core" evidence="11">
    <location>
        <begin position="36"/>
        <end position="281"/>
    </location>
</feature>
<evidence type="ECO:0000256" key="5">
    <source>
        <dbReference type="ARBA" id="ARBA00022691"/>
    </source>
</evidence>
<keyword evidence="7" id="KW-0408">Iron</keyword>
<keyword evidence="6" id="KW-0479">Metal-binding</keyword>
<dbReference type="NCBIfam" id="NF004884">
    <property type="entry name" value="PRK06245.1"/>
    <property type="match status" value="1"/>
</dbReference>
<comment type="catalytic activity">
    <reaction evidence="10">
        <text>5-amino-5-(4-hydroxybenzyl)-6-(D-ribitylimino)-5,6-dihydrouracil + S-adenosyl-L-methionine = 7,8-didemethyl-8-hydroxy-5-deazariboflavin + 5'-deoxyadenosine + L-methionine + NH4(+) + H(+)</text>
        <dbReference type="Rhea" id="RHEA:55204"/>
        <dbReference type="ChEBI" id="CHEBI:15378"/>
        <dbReference type="ChEBI" id="CHEBI:17319"/>
        <dbReference type="ChEBI" id="CHEBI:28938"/>
        <dbReference type="ChEBI" id="CHEBI:57844"/>
        <dbReference type="ChEBI" id="CHEBI:59789"/>
        <dbReference type="ChEBI" id="CHEBI:59904"/>
        <dbReference type="ChEBI" id="CHEBI:85936"/>
        <dbReference type="EC" id="4.3.1.32"/>
    </reaction>
</comment>
<dbReference type="PATRIC" id="fig|872965.6.peg.428"/>
<dbReference type="InterPro" id="IPR006638">
    <property type="entry name" value="Elp3/MiaA/NifB-like_rSAM"/>
</dbReference>
<dbReference type="CDD" id="cd01335">
    <property type="entry name" value="Radical_SAM"/>
    <property type="match status" value="1"/>
</dbReference>
<dbReference type="GO" id="GO:0046872">
    <property type="term" value="F:metal ion binding"/>
    <property type="evidence" value="ECO:0007669"/>
    <property type="project" value="UniProtKB-KW"/>
</dbReference>
<evidence type="ECO:0000259" key="11">
    <source>
        <dbReference type="PROSITE" id="PS51918"/>
    </source>
</evidence>
<dbReference type="HAMAP" id="MF_01611">
    <property type="entry name" value="FO_synth_sub1"/>
    <property type="match status" value="1"/>
</dbReference>
<comment type="caution">
    <text evidence="12">The sequence shown here is derived from an EMBL/GenBank/DDBJ whole genome shotgun (WGS) entry which is preliminary data.</text>
</comment>
<dbReference type="GO" id="GO:0016765">
    <property type="term" value="F:transferase activity, transferring alkyl or aryl (other than methyl) groups"/>
    <property type="evidence" value="ECO:0007669"/>
    <property type="project" value="InterPro"/>
</dbReference>
<dbReference type="SFLD" id="SFLDF00294">
    <property type="entry name" value="7_8-didemethyl-8-hydroxy-5-dea"/>
    <property type="match status" value="1"/>
</dbReference>
<evidence type="ECO:0000256" key="8">
    <source>
        <dbReference type="ARBA" id="ARBA00023014"/>
    </source>
</evidence>
<evidence type="ECO:0000256" key="4">
    <source>
        <dbReference type="ARBA" id="ARBA00022485"/>
    </source>
</evidence>
<evidence type="ECO:0000256" key="10">
    <source>
        <dbReference type="ARBA" id="ARBA00048974"/>
    </source>
</evidence>
<dbReference type="PANTHER" id="PTHR43076">
    <property type="entry name" value="FO SYNTHASE (COFH)"/>
    <property type="match status" value="1"/>
</dbReference>
<dbReference type="NCBIfam" id="TIGR03550">
    <property type="entry name" value="F420_cofG"/>
    <property type="match status" value="1"/>
</dbReference>
<dbReference type="Proteomes" id="UP000050502">
    <property type="component" value="Unassembled WGS sequence"/>
</dbReference>
<accession>A0A0P6YJB9</accession>
<dbReference type="Pfam" id="PF04055">
    <property type="entry name" value="Radical_SAM"/>
    <property type="match status" value="1"/>
</dbReference>
<dbReference type="InterPro" id="IPR013785">
    <property type="entry name" value="Aldolase_TIM"/>
</dbReference>
<dbReference type="EC" id="4.3.1.32" evidence="3"/>
<dbReference type="UniPathway" id="UPA00072"/>
<dbReference type="SFLD" id="SFLDG01388">
    <property type="entry name" value="7_8-didemethyl-8-hydroxy-5-dea"/>
    <property type="match status" value="1"/>
</dbReference>
<keyword evidence="5" id="KW-0949">S-adenosyl-L-methionine</keyword>
<comment type="pathway">
    <text evidence="2">Cofactor biosynthesis; coenzyme F0 biosynthesis.</text>
</comment>
<evidence type="ECO:0000256" key="7">
    <source>
        <dbReference type="ARBA" id="ARBA00023004"/>
    </source>
</evidence>
<dbReference type="EMBL" id="LGKN01000003">
    <property type="protein sequence ID" value="KPL89780.1"/>
    <property type="molecule type" value="Genomic_DNA"/>
</dbReference>
<evidence type="ECO:0000256" key="3">
    <source>
        <dbReference type="ARBA" id="ARBA00012126"/>
    </source>
</evidence>
<dbReference type="Gene3D" id="3.20.20.70">
    <property type="entry name" value="Aldolase class I"/>
    <property type="match status" value="1"/>
</dbReference>
<dbReference type="PANTHER" id="PTHR43076:SF15">
    <property type="entry name" value="7,8-DIDEMETHYL-8-HYDROXY-5-DEAZARIBOFLAVIN SYNTHASE"/>
    <property type="match status" value="1"/>
</dbReference>
<keyword evidence="8" id="KW-0411">Iron-sulfur</keyword>
<name>A0A0P6YJB9_9CHLR</name>
<comment type="cofactor">
    <cofactor evidence="1">
        <name>[4Fe-4S] cluster</name>
        <dbReference type="ChEBI" id="CHEBI:49883"/>
    </cofactor>
</comment>
<evidence type="ECO:0000313" key="12">
    <source>
        <dbReference type="EMBL" id="KPL89780.1"/>
    </source>
</evidence>
<evidence type="ECO:0000256" key="6">
    <source>
        <dbReference type="ARBA" id="ARBA00022723"/>
    </source>
</evidence>
<keyword evidence="9" id="KW-0456">Lyase</keyword>
<dbReference type="InterPro" id="IPR007197">
    <property type="entry name" value="rSAM"/>
</dbReference>
<dbReference type="InterPro" id="IPR058240">
    <property type="entry name" value="rSAM_sf"/>
</dbReference>
<keyword evidence="4" id="KW-0004">4Fe-4S</keyword>
<evidence type="ECO:0000313" key="13">
    <source>
        <dbReference type="Proteomes" id="UP000050502"/>
    </source>
</evidence>